<feature type="domain" description="Transcription regulator PadR N-terminal" evidence="1">
    <location>
        <begin position="7"/>
        <end position="78"/>
    </location>
</feature>
<dbReference type="Gene3D" id="1.10.10.10">
    <property type="entry name" value="Winged helix-like DNA-binding domain superfamily/Winged helix DNA-binding domain"/>
    <property type="match status" value="1"/>
</dbReference>
<dbReference type="InterPro" id="IPR018309">
    <property type="entry name" value="Tscrpt_reg_PadR_C"/>
</dbReference>
<comment type="caution">
    <text evidence="3">The sequence shown here is derived from an EMBL/GenBank/DDBJ whole genome shotgun (WGS) entry which is preliminary data.</text>
</comment>
<proteinExistence type="predicted"/>
<evidence type="ECO:0000259" key="2">
    <source>
        <dbReference type="Pfam" id="PF10400"/>
    </source>
</evidence>
<dbReference type="InterPro" id="IPR005149">
    <property type="entry name" value="Tscrpt_reg_PadR_N"/>
</dbReference>
<sequence>MSLRHALLGLLADRPASGYDLLQRFAGSLANVWSASQTQVYTELTKLAGEGLITAAEEGPRRRKEYELTPAGDAELKEWLRAAPARPPARNDMLLRVFFLGRLPRQEALDHLSTIEERAHAQYEDLVNLEKSTEWSGNDFSEYGRFALEWGQRYWTMNLEWAQWAREQITDRHRTRSAGSSAPKHG</sequence>
<name>A0ABW6RUX8_9NOCA</name>
<evidence type="ECO:0000313" key="4">
    <source>
        <dbReference type="Proteomes" id="UP001601992"/>
    </source>
</evidence>
<protein>
    <submittedName>
        <fullName evidence="3">PadR family transcriptional regulator</fullName>
    </submittedName>
</protein>
<dbReference type="Pfam" id="PF10400">
    <property type="entry name" value="Vir_act_alpha_C"/>
    <property type="match status" value="1"/>
</dbReference>
<evidence type="ECO:0000259" key="1">
    <source>
        <dbReference type="Pfam" id="PF03551"/>
    </source>
</evidence>
<organism evidence="3 4">
    <name type="scientific">Nocardia jiangxiensis</name>
    <dbReference type="NCBI Taxonomy" id="282685"/>
    <lineage>
        <taxon>Bacteria</taxon>
        <taxon>Bacillati</taxon>
        <taxon>Actinomycetota</taxon>
        <taxon>Actinomycetes</taxon>
        <taxon>Mycobacteriales</taxon>
        <taxon>Nocardiaceae</taxon>
        <taxon>Nocardia</taxon>
    </lineage>
</organism>
<dbReference type="Proteomes" id="UP001601992">
    <property type="component" value="Unassembled WGS sequence"/>
</dbReference>
<evidence type="ECO:0000313" key="3">
    <source>
        <dbReference type="EMBL" id="MFF3567822.1"/>
    </source>
</evidence>
<dbReference type="PANTHER" id="PTHR43252:SF4">
    <property type="entry name" value="TRANSCRIPTIONAL REGULATORY PROTEIN"/>
    <property type="match status" value="1"/>
</dbReference>
<dbReference type="SUPFAM" id="SSF46785">
    <property type="entry name" value="Winged helix' DNA-binding domain"/>
    <property type="match status" value="1"/>
</dbReference>
<dbReference type="EMBL" id="JBIAQY010000002">
    <property type="protein sequence ID" value="MFF3567822.1"/>
    <property type="molecule type" value="Genomic_DNA"/>
</dbReference>
<reference evidence="3 4" key="1">
    <citation type="submission" date="2024-10" db="EMBL/GenBank/DDBJ databases">
        <title>The Natural Products Discovery Center: Release of the First 8490 Sequenced Strains for Exploring Actinobacteria Biosynthetic Diversity.</title>
        <authorList>
            <person name="Kalkreuter E."/>
            <person name="Kautsar S.A."/>
            <person name="Yang D."/>
            <person name="Bader C.D."/>
            <person name="Teijaro C.N."/>
            <person name="Fluegel L."/>
            <person name="Davis C.M."/>
            <person name="Simpson J.R."/>
            <person name="Lauterbach L."/>
            <person name="Steele A.D."/>
            <person name="Gui C."/>
            <person name="Meng S."/>
            <person name="Li G."/>
            <person name="Viehrig K."/>
            <person name="Ye F."/>
            <person name="Su P."/>
            <person name="Kiefer A.F."/>
            <person name="Nichols A."/>
            <person name="Cepeda A.J."/>
            <person name="Yan W."/>
            <person name="Fan B."/>
            <person name="Jiang Y."/>
            <person name="Adhikari A."/>
            <person name="Zheng C.-J."/>
            <person name="Schuster L."/>
            <person name="Cowan T.M."/>
            <person name="Smanski M.J."/>
            <person name="Chevrette M.G."/>
            <person name="De Carvalho L.P.S."/>
            <person name="Shen B."/>
        </authorList>
    </citation>
    <scope>NUCLEOTIDE SEQUENCE [LARGE SCALE GENOMIC DNA]</scope>
    <source>
        <strain evidence="3 4">NPDC002593</strain>
    </source>
</reference>
<gene>
    <name evidence="3" type="ORF">ACFYXQ_08555</name>
</gene>
<dbReference type="PANTHER" id="PTHR43252">
    <property type="entry name" value="TRANSCRIPTIONAL REGULATOR YQJI"/>
    <property type="match status" value="1"/>
</dbReference>
<dbReference type="InterPro" id="IPR036390">
    <property type="entry name" value="WH_DNA-bd_sf"/>
</dbReference>
<accession>A0ABW6RUX8</accession>
<dbReference type="RefSeq" id="WP_051194485.1">
    <property type="nucleotide sequence ID" value="NZ_JBIAQY010000002.1"/>
</dbReference>
<dbReference type="InterPro" id="IPR036388">
    <property type="entry name" value="WH-like_DNA-bd_sf"/>
</dbReference>
<keyword evidence="4" id="KW-1185">Reference proteome</keyword>
<dbReference type="Pfam" id="PF03551">
    <property type="entry name" value="PadR"/>
    <property type="match status" value="1"/>
</dbReference>
<feature type="domain" description="Transcription regulator PadR C-terminal" evidence="2">
    <location>
        <begin position="90"/>
        <end position="169"/>
    </location>
</feature>